<accession>A0A1F5L7D2</accession>
<dbReference type="GO" id="GO:0005524">
    <property type="term" value="F:ATP binding"/>
    <property type="evidence" value="ECO:0007669"/>
    <property type="project" value="UniProtKB-KW"/>
</dbReference>
<dbReference type="GeneID" id="34580393"/>
<feature type="domain" description="Biotin carboxylation" evidence="5">
    <location>
        <begin position="1"/>
        <end position="62"/>
    </location>
</feature>
<evidence type="ECO:0000259" key="5">
    <source>
        <dbReference type="PROSITE" id="PS50979"/>
    </source>
</evidence>
<dbReference type="EMBL" id="LXJU01000024">
    <property type="protein sequence ID" value="OGE48977.1"/>
    <property type="molecule type" value="Genomic_DNA"/>
</dbReference>
<evidence type="ECO:0000256" key="2">
    <source>
        <dbReference type="ARBA" id="ARBA00022741"/>
    </source>
</evidence>
<dbReference type="Pfam" id="PF02785">
    <property type="entry name" value="Biotin_carb_C"/>
    <property type="match status" value="1"/>
</dbReference>
<name>A0A1F5L7D2_PENAI</name>
<dbReference type="RefSeq" id="XP_022484431.1">
    <property type="nucleotide sequence ID" value="XM_022635659.1"/>
</dbReference>
<evidence type="ECO:0000256" key="1">
    <source>
        <dbReference type="ARBA" id="ARBA00022598"/>
    </source>
</evidence>
<evidence type="ECO:0000313" key="6">
    <source>
        <dbReference type="EMBL" id="OGE48977.1"/>
    </source>
</evidence>
<evidence type="ECO:0000256" key="4">
    <source>
        <dbReference type="ARBA" id="ARBA00022840"/>
    </source>
</evidence>
<comment type="caution">
    <text evidence="6">The sequence shown here is derived from an EMBL/GenBank/DDBJ whole genome shotgun (WGS) entry which is preliminary data.</text>
</comment>
<dbReference type="InterPro" id="IPR011054">
    <property type="entry name" value="Rudment_hybrid_motif"/>
</dbReference>
<dbReference type="SUPFAM" id="SSF51246">
    <property type="entry name" value="Rudiment single hybrid motif"/>
    <property type="match status" value="1"/>
</dbReference>
<organism evidence="6 7">
    <name type="scientific">Penicillium arizonense</name>
    <dbReference type="NCBI Taxonomy" id="1835702"/>
    <lineage>
        <taxon>Eukaryota</taxon>
        <taxon>Fungi</taxon>
        <taxon>Dikarya</taxon>
        <taxon>Ascomycota</taxon>
        <taxon>Pezizomycotina</taxon>
        <taxon>Eurotiomycetes</taxon>
        <taxon>Eurotiomycetidae</taxon>
        <taxon>Eurotiales</taxon>
        <taxon>Aspergillaceae</taxon>
        <taxon>Penicillium</taxon>
    </lineage>
</organism>
<dbReference type="AlphaFoldDB" id="A0A1F5L7D2"/>
<sequence length="150" mass="16273">MVTKIIASGKDRATAIRKISLALEKPTVIGVEMNLRYLPQTMTWNAFTTGELTTNTFNRFPSQAEGVETIEAGSDTHIHVVPERQGLCHIGDPPSRPMDSYSFRLANKVVGNEDGALVFEYSIQGHTPLFHCQATVAVVGANSPVFVDGA</sequence>
<dbReference type="GO" id="GO:0016874">
    <property type="term" value="F:ligase activity"/>
    <property type="evidence" value="ECO:0007669"/>
    <property type="project" value="UniProtKB-KW"/>
</dbReference>
<evidence type="ECO:0000256" key="3">
    <source>
        <dbReference type="ARBA" id="ARBA00022801"/>
    </source>
</evidence>
<dbReference type="GO" id="GO:0016787">
    <property type="term" value="F:hydrolase activity"/>
    <property type="evidence" value="ECO:0007669"/>
    <property type="project" value="UniProtKB-KW"/>
</dbReference>
<protein>
    <recommendedName>
        <fullName evidence="5">Biotin carboxylation domain-containing protein</fullName>
    </recommendedName>
</protein>
<proteinExistence type="predicted"/>
<dbReference type="InterPro" id="IPR011764">
    <property type="entry name" value="Biotin_carboxylation_dom"/>
</dbReference>
<gene>
    <name evidence="6" type="ORF">PENARI_c024G03262</name>
</gene>
<keyword evidence="3" id="KW-0378">Hydrolase</keyword>
<dbReference type="PROSITE" id="PS50979">
    <property type="entry name" value="BC"/>
    <property type="match status" value="1"/>
</dbReference>
<reference evidence="6 7" key="1">
    <citation type="journal article" date="2016" name="Sci. Rep.">
        <title>Penicillium arizonense, a new, genome sequenced fungal species, reveals a high chemical diversity in secreted metabolites.</title>
        <authorList>
            <person name="Grijseels S."/>
            <person name="Nielsen J.C."/>
            <person name="Randelovic M."/>
            <person name="Nielsen J."/>
            <person name="Nielsen K.F."/>
            <person name="Workman M."/>
            <person name="Frisvad J.C."/>
        </authorList>
    </citation>
    <scope>NUCLEOTIDE SEQUENCE [LARGE SCALE GENOMIC DNA]</scope>
    <source>
        <strain evidence="6 7">CBS 141311</strain>
    </source>
</reference>
<dbReference type="Proteomes" id="UP000177622">
    <property type="component" value="Unassembled WGS sequence"/>
</dbReference>
<dbReference type="Gene3D" id="3.30.470.20">
    <property type="entry name" value="ATP-grasp fold, B domain"/>
    <property type="match status" value="1"/>
</dbReference>
<keyword evidence="4" id="KW-0067">ATP-binding</keyword>
<dbReference type="OrthoDB" id="196847at2759"/>
<keyword evidence="1" id="KW-0436">Ligase</keyword>
<dbReference type="InterPro" id="IPR003778">
    <property type="entry name" value="CT_A_B"/>
</dbReference>
<dbReference type="InterPro" id="IPR005482">
    <property type="entry name" value="Biotin_COase_C"/>
</dbReference>
<keyword evidence="7" id="KW-1185">Reference proteome</keyword>
<keyword evidence="2" id="KW-0547">Nucleotide-binding</keyword>
<dbReference type="Pfam" id="PF02626">
    <property type="entry name" value="CT_A_B"/>
    <property type="match status" value="1"/>
</dbReference>
<dbReference type="STRING" id="1835702.A0A1F5L7D2"/>
<evidence type="ECO:0000313" key="7">
    <source>
        <dbReference type="Proteomes" id="UP000177622"/>
    </source>
</evidence>